<protein>
    <submittedName>
        <fullName evidence="1">Uncharacterized protein</fullName>
    </submittedName>
</protein>
<reference evidence="1" key="1">
    <citation type="submission" date="2021-01" db="EMBL/GenBank/DDBJ databases">
        <title>Adiantum capillus-veneris genome.</title>
        <authorList>
            <person name="Fang Y."/>
            <person name="Liao Q."/>
        </authorList>
    </citation>
    <scope>NUCLEOTIDE SEQUENCE</scope>
    <source>
        <strain evidence="1">H3</strain>
        <tissue evidence="1">Leaf</tissue>
    </source>
</reference>
<dbReference type="EMBL" id="JABFUD020000018">
    <property type="protein sequence ID" value="KAI5066551.1"/>
    <property type="molecule type" value="Genomic_DNA"/>
</dbReference>
<dbReference type="Proteomes" id="UP000886520">
    <property type="component" value="Chromosome 18"/>
</dbReference>
<accession>A0A9D4ZBD9</accession>
<comment type="caution">
    <text evidence="1">The sequence shown here is derived from an EMBL/GenBank/DDBJ whole genome shotgun (WGS) entry which is preliminary data.</text>
</comment>
<sequence length="143" mass="15430">MLGCILSPKLTPFPSSLTPASSPTSPPCTLYIKSTEKTSNAPASAMSNSLVFMLLNLLMLASTLLVWRTSYTPLSPKCVEHVVWALHSQSGVNVDVDGFVEMHQLIKPRWPQHHHVGGGEGFKVSGPRAMACNEEKEGGVLIC</sequence>
<dbReference type="AlphaFoldDB" id="A0A9D4ZBD9"/>
<name>A0A9D4ZBD9_ADICA</name>
<proteinExistence type="predicted"/>
<gene>
    <name evidence="1" type="ORF">GOP47_0019175</name>
</gene>
<evidence type="ECO:0000313" key="2">
    <source>
        <dbReference type="Proteomes" id="UP000886520"/>
    </source>
</evidence>
<organism evidence="1 2">
    <name type="scientific">Adiantum capillus-veneris</name>
    <name type="common">Maidenhair fern</name>
    <dbReference type="NCBI Taxonomy" id="13818"/>
    <lineage>
        <taxon>Eukaryota</taxon>
        <taxon>Viridiplantae</taxon>
        <taxon>Streptophyta</taxon>
        <taxon>Embryophyta</taxon>
        <taxon>Tracheophyta</taxon>
        <taxon>Polypodiopsida</taxon>
        <taxon>Polypodiidae</taxon>
        <taxon>Polypodiales</taxon>
        <taxon>Pteridineae</taxon>
        <taxon>Pteridaceae</taxon>
        <taxon>Vittarioideae</taxon>
        <taxon>Adiantum</taxon>
    </lineage>
</organism>
<evidence type="ECO:0000313" key="1">
    <source>
        <dbReference type="EMBL" id="KAI5066551.1"/>
    </source>
</evidence>
<keyword evidence="2" id="KW-1185">Reference proteome</keyword>